<name>A0A3S5BLS8_9PLAT</name>
<feature type="compositionally biased region" description="Polar residues" evidence="1">
    <location>
        <begin position="79"/>
        <end position="88"/>
    </location>
</feature>
<evidence type="ECO:0000313" key="2">
    <source>
        <dbReference type="EMBL" id="VEL08428.1"/>
    </source>
</evidence>
<dbReference type="AlphaFoldDB" id="A0A3S5BLS8"/>
<dbReference type="EMBL" id="CAAALY010003938">
    <property type="protein sequence ID" value="VEL08428.1"/>
    <property type="molecule type" value="Genomic_DNA"/>
</dbReference>
<proteinExistence type="predicted"/>
<feature type="region of interest" description="Disordered" evidence="1">
    <location>
        <begin position="79"/>
        <end position="104"/>
    </location>
</feature>
<reference evidence="2" key="1">
    <citation type="submission" date="2018-11" db="EMBL/GenBank/DDBJ databases">
        <authorList>
            <consortium name="Pathogen Informatics"/>
        </authorList>
    </citation>
    <scope>NUCLEOTIDE SEQUENCE</scope>
</reference>
<evidence type="ECO:0000313" key="3">
    <source>
        <dbReference type="Proteomes" id="UP000784294"/>
    </source>
</evidence>
<gene>
    <name evidence="2" type="ORF">PXEA_LOCUS1868</name>
</gene>
<organism evidence="2 3">
    <name type="scientific">Protopolystoma xenopodis</name>
    <dbReference type="NCBI Taxonomy" id="117903"/>
    <lineage>
        <taxon>Eukaryota</taxon>
        <taxon>Metazoa</taxon>
        <taxon>Spiralia</taxon>
        <taxon>Lophotrochozoa</taxon>
        <taxon>Platyhelminthes</taxon>
        <taxon>Monogenea</taxon>
        <taxon>Polyopisthocotylea</taxon>
        <taxon>Polystomatidea</taxon>
        <taxon>Polystomatidae</taxon>
        <taxon>Protopolystoma</taxon>
    </lineage>
</organism>
<accession>A0A3S5BLS8</accession>
<keyword evidence="3" id="KW-1185">Reference proteome</keyword>
<protein>
    <submittedName>
        <fullName evidence="2">Uncharacterized protein</fullName>
    </submittedName>
</protein>
<comment type="caution">
    <text evidence="2">The sequence shown here is derived from an EMBL/GenBank/DDBJ whole genome shotgun (WGS) entry which is preliminary data.</text>
</comment>
<evidence type="ECO:0000256" key="1">
    <source>
        <dbReference type="SAM" id="MobiDB-lite"/>
    </source>
</evidence>
<dbReference type="Proteomes" id="UP000784294">
    <property type="component" value="Unassembled WGS sequence"/>
</dbReference>
<sequence>MACAPIIAPSPSPWLTVIAILIPLPPRPPFGSALSLTFRNYGARELFVGTTSFRHKGHLLGQSSRLTVCSQVVYPRQTSSVTPSTSSHLRPPPHGFSEAKTSGHPDAMPYNPSELVAISQFGPIVASRPSPGLGAWPMFCRLRLSTFASLLF</sequence>